<evidence type="ECO:0008006" key="3">
    <source>
        <dbReference type="Google" id="ProtNLM"/>
    </source>
</evidence>
<dbReference type="Proteomes" id="UP000230344">
    <property type="component" value="Unassembled WGS sequence"/>
</dbReference>
<evidence type="ECO:0000313" key="2">
    <source>
        <dbReference type="Proteomes" id="UP000230344"/>
    </source>
</evidence>
<dbReference type="EMBL" id="PFLH01000014">
    <property type="protein sequence ID" value="PIY71275.1"/>
    <property type="molecule type" value="Genomic_DNA"/>
</dbReference>
<dbReference type="Gene3D" id="3.40.50.150">
    <property type="entry name" value="Vaccinia Virus protein VP39"/>
    <property type="match status" value="1"/>
</dbReference>
<reference evidence="2" key="1">
    <citation type="submission" date="2017-09" db="EMBL/GenBank/DDBJ databases">
        <title>Depth-based differentiation of microbial function through sediment-hosted aquifers and enrichment of novel symbionts in the deep terrestrial subsurface.</title>
        <authorList>
            <person name="Probst A.J."/>
            <person name="Ladd B."/>
            <person name="Jarett J.K."/>
            <person name="Geller-Mcgrath D.E."/>
            <person name="Sieber C.M.K."/>
            <person name="Emerson J.B."/>
            <person name="Anantharaman K."/>
            <person name="Thomas B.C."/>
            <person name="Malmstrom R."/>
            <person name="Stieglmeier M."/>
            <person name="Klingl A."/>
            <person name="Woyke T."/>
            <person name="Ryan C.M."/>
            <person name="Banfield J.F."/>
        </authorList>
    </citation>
    <scope>NUCLEOTIDE SEQUENCE [LARGE SCALE GENOMIC DNA]</scope>
</reference>
<comment type="caution">
    <text evidence="1">The sequence shown here is derived from an EMBL/GenBank/DDBJ whole genome shotgun (WGS) entry which is preliminary data.</text>
</comment>
<dbReference type="SUPFAM" id="SSF53335">
    <property type="entry name" value="S-adenosyl-L-methionine-dependent methyltransferases"/>
    <property type="match status" value="1"/>
</dbReference>
<dbReference type="AlphaFoldDB" id="A0A2M7QH28"/>
<dbReference type="PANTHER" id="PTHR43861">
    <property type="entry name" value="TRANS-ACONITATE 2-METHYLTRANSFERASE-RELATED"/>
    <property type="match status" value="1"/>
</dbReference>
<accession>A0A2M7QH28</accession>
<dbReference type="Pfam" id="PF13489">
    <property type="entry name" value="Methyltransf_23"/>
    <property type="match status" value="1"/>
</dbReference>
<proteinExistence type="predicted"/>
<evidence type="ECO:0000313" key="1">
    <source>
        <dbReference type="EMBL" id="PIY71275.1"/>
    </source>
</evidence>
<protein>
    <recommendedName>
        <fullName evidence="3">Methyltransferase type 11 domain-containing protein</fullName>
    </recommendedName>
</protein>
<dbReference type="CDD" id="cd02440">
    <property type="entry name" value="AdoMet_MTases"/>
    <property type="match status" value="1"/>
</dbReference>
<gene>
    <name evidence="1" type="ORF">COY88_01275</name>
</gene>
<organism evidence="1 2">
    <name type="scientific">Candidatus Roizmanbacteria bacterium CG_4_10_14_0_8_um_filter_35_28</name>
    <dbReference type="NCBI Taxonomy" id="1974827"/>
    <lineage>
        <taxon>Bacteria</taxon>
        <taxon>Candidatus Roizmaniibacteriota</taxon>
    </lineage>
</organism>
<name>A0A2M7QH28_9BACT</name>
<sequence length="263" mass="31538">MIKQSIYIEKYLNNRPMFLAVIRTPEALLFQKHSRLIKKPILDFGCGDGFFCETVFGKEKINIGLDIKNERTEKIINKKIYKKIVLYNGKKLPFKDNYFQTIVSNCVLEHILNIDYSLKEIYRVLKPDGYFITTVMTDKWNNYLLGKKLLGNYYVNYMRRKQTHHHLFSYQRWTNLFKKTGFKIIKAVGYLNEKNSCFMDLSHYLSLLSLITYQLFNNWQIFPRLNIFLWKNFITKNINIRVNVKKSSALFFCLYKQTESKEF</sequence>
<dbReference type="PANTHER" id="PTHR43861:SF1">
    <property type="entry name" value="TRANS-ACONITATE 2-METHYLTRANSFERASE"/>
    <property type="match status" value="1"/>
</dbReference>
<dbReference type="InterPro" id="IPR029063">
    <property type="entry name" value="SAM-dependent_MTases_sf"/>
</dbReference>